<dbReference type="Gene3D" id="3.90.226.10">
    <property type="entry name" value="2-enoyl-CoA Hydratase, Chain A, domain 1"/>
    <property type="match status" value="1"/>
</dbReference>
<dbReference type="Gene3D" id="6.20.330.10">
    <property type="match status" value="1"/>
</dbReference>
<protein>
    <submittedName>
        <fullName evidence="3">Signal peptide peptidase SppA</fullName>
    </submittedName>
</protein>
<dbReference type="InterPro" id="IPR033855">
    <property type="entry name" value="Protein_C"/>
</dbReference>
<dbReference type="InterPro" id="IPR029045">
    <property type="entry name" value="ClpP/crotonase-like_dom_sf"/>
</dbReference>
<dbReference type="OrthoDB" id="1490107at2"/>
<reference evidence="4" key="1">
    <citation type="submission" date="2016-10" db="EMBL/GenBank/DDBJ databases">
        <authorList>
            <person name="Varghese N."/>
            <person name="Submissions S."/>
        </authorList>
    </citation>
    <scope>NUCLEOTIDE SEQUENCE [LARGE SCALE GENOMIC DNA]</scope>
    <source>
        <strain evidence="4">IBRC-M 10761</strain>
    </source>
</reference>
<dbReference type="EMBL" id="FNZH01000002">
    <property type="protein sequence ID" value="SEJ16062.1"/>
    <property type="molecule type" value="Genomic_DNA"/>
</dbReference>
<evidence type="ECO:0000313" key="3">
    <source>
        <dbReference type="EMBL" id="SEJ16062.1"/>
    </source>
</evidence>
<evidence type="ECO:0000313" key="4">
    <source>
        <dbReference type="Proteomes" id="UP000199403"/>
    </source>
</evidence>
<dbReference type="AlphaFoldDB" id="A0A1H6WU60"/>
<keyword evidence="4" id="KW-1185">Reference proteome</keyword>
<accession>A0A1H6WU60</accession>
<dbReference type="GO" id="GO:0006508">
    <property type="term" value="P:proteolysis"/>
    <property type="evidence" value="ECO:0007669"/>
    <property type="project" value="InterPro"/>
</dbReference>
<dbReference type="PANTHER" id="PTHR42987">
    <property type="entry name" value="PEPTIDASE S49"/>
    <property type="match status" value="1"/>
</dbReference>
<dbReference type="GO" id="GO:0008233">
    <property type="term" value="F:peptidase activity"/>
    <property type="evidence" value="ECO:0007669"/>
    <property type="project" value="InterPro"/>
</dbReference>
<name>A0A1H6WU60_9BACT</name>
<gene>
    <name evidence="3" type="ORF">SAMN05192553_102689</name>
</gene>
<dbReference type="InterPro" id="IPR002142">
    <property type="entry name" value="Peptidase_S49"/>
</dbReference>
<dbReference type="RefSeq" id="WP_092171945.1">
    <property type="nucleotide sequence ID" value="NZ_FNZH01000002.1"/>
</dbReference>
<dbReference type="PANTHER" id="PTHR42987:SF4">
    <property type="entry name" value="PROTEASE SOHB-RELATED"/>
    <property type="match status" value="1"/>
</dbReference>
<sequence length="311" mass="33824">MTRLAGNWQFLLISALLKGKFFIRPDIAMAMGPQVNRLLSREGMEAAEDQERSIEIICVNESGKETKFFDGEDPNDNLSRLYDEAPEGSIAKIPVKGSMLKYGTACDYGTMELASFILEAGAHKNISGIVLDFDSGGGAVDAVPPLSQAIRMVKQIGKPIVSSVDLACSAAYWNASETGYIVADNSVSAEVGSIGVMMSFMDVRGYYEKEGVTFHSIYSNESGDKNLAFEKALNGEYDQIKEEQLDPLARQFQKTVRENRGSRLNTSVNGILTGKTFFAEEALSIGLIDRIGTSTTAVEIALAKSHANKFI</sequence>
<dbReference type="SUPFAM" id="SSF52096">
    <property type="entry name" value="ClpP/crotonase"/>
    <property type="match status" value="1"/>
</dbReference>
<dbReference type="Proteomes" id="UP000199403">
    <property type="component" value="Unassembled WGS sequence"/>
</dbReference>
<proteinExistence type="inferred from homology"/>
<organism evidence="3 4">
    <name type="scientific">Cyclobacterium xiamenense</name>
    <dbReference type="NCBI Taxonomy" id="1297121"/>
    <lineage>
        <taxon>Bacteria</taxon>
        <taxon>Pseudomonadati</taxon>
        <taxon>Bacteroidota</taxon>
        <taxon>Cytophagia</taxon>
        <taxon>Cytophagales</taxon>
        <taxon>Cyclobacteriaceae</taxon>
        <taxon>Cyclobacterium</taxon>
    </lineage>
</organism>
<evidence type="ECO:0000259" key="2">
    <source>
        <dbReference type="Pfam" id="PF01343"/>
    </source>
</evidence>
<evidence type="ECO:0000256" key="1">
    <source>
        <dbReference type="ARBA" id="ARBA00008683"/>
    </source>
</evidence>
<dbReference type="STRING" id="1416801.SAMN05192553_102689"/>
<feature type="domain" description="Peptidase S49" evidence="2">
    <location>
        <begin position="154"/>
        <end position="301"/>
    </location>
</feature>
<dbReference type="Pfam" id="PF01343">
    <property type="entry name" value="Peptidase_S49"/>
    <property type="match status" value="1"/>
</dbReference>
<dbReference type="CDD" id="cd07022">
    <property type="entry name" value="S49_Sppa_36K_type"/>
    <property type="match status" value="1"/>
</dbReference>
<comment type="similarity">
    <text evidence="1">Belongs to the peptidase S49 family.</text>
</comment>